<dbReference type="PROSITE" id="PS00178">
    <property type="entry name" value="AA_TRNA_LIGASE_I"/>
    <property type="match status" value="1"/>
</dbReference>
<feature type="short sequence motif" description="'HIGH' region" evidence="11">
    <location>
        <begin position="133"/>
        <end position="143"/>
    </location>
</feature>
<dbReference type="Pfam" id="PF03485">
    <property type="entry name" value="Arg_tRNA_synt_N"/>
    <property type="match status" value="1"/>
</dbReference>
<dbReference type="PRINTS" id="PR01038">
    <property type="entry name" value="TRNASYNTHARG"/>
</dbReference>
<keyword evidence="5 11" id="KW-0436">Ligase</keyword>
<dbReference type="Gene3D" id="3.40.50.620">
    <property type="entry name" value="HUPs"/>
    <property type="match status" value="1"/>
</dbReference>
<feature type="domain" description="DALR anticodon binding" evidence="13">
    <location>
        <begin position="454"/>
        <end position="585"/>
    </location>
</feature>
<keyword evidence="9 11" id="KW-0030">Aminoacyl-tRNA synthetase</keyword>
<dbReference type="InterPro" id="IPR001278">
    <property type="entry name" value="Arg-tRNA-ligase"/>
</dbReference>
<comment type="catalytic activity">
    <reaction evidence="10 11">
        <text>tRNA(Arg) + L-arginine + ATP = L-arginyl-tRNA(Arg) + AMP + diphosphate</text>
        <dbReference type="Rhea" id="RHEA:20301"/>
        <dbReference type="Rhea" id="RHEA-COMP:9658"/>
        <dbReference type="Rhea" id="RHEA-COMP:9673"/>
        <dbReference type="ChEBI" id="CHEBI:30616"/>
        <dbReference type="ChEBI" id="CHEBI:32682"/>
        <dbReference type="ChEBI" id="CHEBI:33019"/>
        <dbReference type="ChEBI" id="CHEBI:78442"/>
        <dbReference type="ChEBI" id="CHEBI:78513"/>
        <dbReference type="ChEBI" id="CHEBI:456215"/>
        <dbReference type="EC" id="6.1.1.19"/>
    </reaction>
</comment>
<dbReference type="InterPro" id="IPR005148">
    <property type="entry name" value="Arg-tRNA-synth_N"/>
</dbReference>
<dbReference type="GO" id="GO:0006420">
    <property type="term" value="P:arginyl-tRNA aminoacylation"/>
    <property type="evidence" value="ECO:0007669"/>
    <property type="project" value="UniProtKB-UniRule"/>
</dbReference>
<dbReference type="InterPro" id="IPR014729">
    <property type="entry name" value="Rossmann-like_a/b/a_fold"/>
</dbReference>
<dbReference type="InterPro" id="IPR009080">
    <property type="entry name" value="tRNAsynth_Ia_anticodon-bd"/>
</dbReference>
<dbReference type="Gene3D" id="3.30.1360.70">
    <property type="entry name" value="Arginyl tRNA synthetase N-terminal domain"/>
    <property type="match status" value="1"/>
</dbReference>
<evidence type="ECO:0000256" key="9">
    <source>
        <dbReference type="ARBA" id="ARBA00023146"/>
    </source>
</evidence>
<dbReference type="CDD" id="cd00671">
    <property type="entry name" value="ArgRS_core"/>
    <property type="match status" value="1"/>
</dbReference>
<evidence type="ECO:0000256" key="2">
    <source>
        <dbReference type="ARBA" id="ARBA00005594"/>
    </source>
</evidence>
<evidence type="ECO:0000313" key="16">
    <source>
        <dbReference type="Proteomes" id="UP000245461"/>
    </source>
</evidence>
<evidence type="ECO:0000259" key="13">
    <source>
        <dbReference type="SMART" id="SM00836"/>
    </source>
</evidence>
<evidence type="ECO:0000313" key="15">
    <source>
        <dbReference type="EMBL" id="PWR24858.1"/>
    </source>
</evidence>
<dbReference type="InterPro" id="IPR008909">
    <property type="entry name" value="DALR_anticod-bd"/>
</dbReference>
<dbReference type="SUPFAM" id="SSF55190">
    <property type="entry name" value="Arginyl-tRNA synthetase (ArgRS), N-terminal 'additional' domain"/>
    <property type="match status" value="1"/>
</dbReference>
<evidence type="ECO:0000256" key="4">
    <source>
        <dbReference type="ARBA" id="ARBA00022490"/>
    </source>
</evidence>
<evidence type="ECO:0000256" key="7">
    <source>
        <dbReference type="ARBA" id="ARBA00022840"/>
    </source>
</evidence>
<dbReference type="AlphaFoldDB" id="A0A317ECV2"/>
<protein>
    <recommendedName>
        <fullName evidence="11">Arginine--tRNA ligase</fullName>
        <ecNumber evidence="11">6.1.1.19</ecNumber>
    </recommendedName>
    <alternativeName>
        <fullName evidence="11">Arginyl-tRNA synthetase</fullName>
        <shortName evidence="11">ArgRS</shortName>
    </alternativeName>
</protein>
<dbReference type="HAMAP" id="MF_00123">
    <property type="entry name" value="Arg_tRNA_synth"/>
    <property type="match status" value="1"/>
</dbReference>
<dbReference type="OrthoDB" id="9803211at2"/>
<dbReference type="InterPro" id="IPR035684">
    <property type="entry name" value="ArgRS_core"/>
</dbReference>
<dbReference type="Gene3D" id="1.10.730.10">
    <property type="entry name" value="Isoleucyl-tRNA Synthetase, Domain 1"/>
    <property type="match status" value="1"/>
</dbReference>
<evidence type="ECO:0000256" key="11">
    <source>
        <dbReference type="HAMAP-Rule" id="MF_00123"/>
    </source>
</evidence>
<reference evidence="15 16" key="1">
    <citation type="submission" date="2018-05" db="EMBL/GenBank/DDBJ databases">
        <title>Zavarzinia sp. HR-AS.</title>
        <authorList>
            <person name="Lee Y."/>
            <person name="Jeon C.O."/>
        </authorList>
    </citation>
    <scope>NUCLEOTIDE SEQUENCE [LARGE SCALE GENOMIC DNA]</scope>
    <source>
        <strain evidence="15 16">HR-AS</strain>
    </source>
</reference>
<evidence type="ECO:0000256" key="12">
    <source>
        <dbReference type="RuleBase" id="RU363038"/>
    </source>
</evidence>
<dbReference type="EC" id="6.1.1.19" evidence="11"/>
<gene>
    <name evidence="11" type="primary">argS</name>
    <name evidence="15" type="ORF">DKG74_03530</name>
</gene>
<feature type="domain" description="Arginyl tRNA synthetase N-terminal" evidence="14">
    <location>
        <begin position="6"/>
        <end position="96"/>
    </location>
</feature>
<sequence>MTHFFDQLADDLKGRLSALSAAGAIPALPESLGGVVIEPTRDPAHGDVATNAALALSKALGLKPQALGQQIAEAMRGHPAVVEASVAGPGFVNLRLSDGFWRDQLAAILAAGAGFGASDKGQGLPVNVEYVSANPTGPLHVGHCRGAVFGDALAALLEKVGYAVTREYYINDAGGQVDTLARSAHLRYREAHGEAIGEIPEGLYPGDYLVPVGQGLKEKYGDRFLHQPEDIWLKPVKDFAIAAMMAMVREDLEALNIHQDVFFSEYGLHTSGRIDEALQVLVDKGLIYEGVLEAPKGKQPDDWEPRPQTLFKASEFGDDTDRALKKSNGAWTYFAADIAYHLDKYRRGFTRQIDVWGADHGGYIKRMRAAVKAISGGQADLDVKICQLVKLTRGGEPVKMSKRSGSFVTLRDVVDEVGKDVVRFMMLTRKNDAPIDFDFDKVTEQSKDNPVFYVQYAHARARSVLRNAVVEIPGLDTGRAALAAAPLDRLATADELALVKLMAAFPRQLEAAAEAHEPHRVAFALYDLAAGFHGLWNKGRDEPALRFIHKDDPALTMARLALLQAVCDVIASGLGILGVTPVEEMR</sequence>
<dbReference type="PANTHER" id="PTHR11956:SF5">
    <property type="entry name" value="ARGININE--TRNA LIGASE, CYTOPLASMIC"/>
    <property type="match status" value="1"/>
</dbReference>
<dbReference type="GO" id="GO:0005737">
    <property type="term" value="C:cytoplasm"/>
    <property type="evidence" value="ECO:0007669"/>
    <property type="project" value="UniProtKB-SubCell"/>
</dbReference>
<comment type="subunit">
    <text evidence="3 11">Monomer.</text>
</comment>
<dbReference type="InterPro" id="IPR001412">
    <property type="entry name" value="aa-tRNA-synth_I_CS"/>
</dbReference>
<dbReference type="PANTHER" id="PTHR11956">
    <property type="entry name" value="ARGINYL-TRNA SYNTHETASE"/>
    <property type="match status" value="1"/>
</dbReference>
<organism evidence="15 16">
    <name type="scientific">Zavarzinia aquatilis</name>
    <dbReference type="NCBI Taxonomy" id="2211142"/>
    <lineage>
        <taxon>Bacteria</taxon>
        <taxon>Pseudomonadati</taxon>
        <taxon>Pseudomonadota</taxon>
        <taxon>Alphaproteobacteria</taxon>
        <taxon>Rhodospirillales</taxon>
        <taxon>Zavarziniaceae</taxon>
        <taxon>Zavarzinia</taxon>
    </lineage>
</organism>
<accession>A0A317ECV2</accession>
<dbReference type="SMART" id="SM01016">
    <property type="entry name" value="Arg_tRNA_synt_N"/>
    <property type="match status" value="1"/>
</dbReference>
<dbReference type="SUPFAM" id="SSF47323">
    <property type="entry name" value="Anticodon-binding domain of a subclass of class I aminoacyl-tRNA synthetases"/>
    <property type="match status" value="1"/>
</dbReference>
<evidence type="ECO:0000256" key="8">
    <source>
        <dbReference type="ARBA" id="ARBA00022917"/>
    </source>
</evidence>
<dbReference type="GO" id="GO:0005524">
    <property type="term" value="F:ATP binding"/>
    <property type="evidence" value="ECO:0007669"/>
    <property type="project" value="UniProtKB-UniRule"/>
</dbReference>
<name>A0A317ECV2_9PROT</name>
<comment type="caution">
    <text evidence="15">The sequence shown here is derived from an EMBL/GenBank/DDBJ whole genome shotgun (WGS) entry which is preliminary data.</text>
</comment>
<proteinExistence type="inferred from homology"/>
<evidence type="ECO:0000259" key="14">
    <source>
        <dbReference type="SMART" id="SM01016"/>
    </source>
</evidence>
<evidence type="ECO:0000256" key="5">
    <source>
        <dbReference type="ARBA" id="ARBA00022598"/>
    </source>
</evidence>
<keyword evidence="6 11" id="KW-0547">Nucleotide-binding</keyword>
<dbReference type="FunFam" id="3.40.50.620:FF:000062">
    <property type="entry name" value="Arginine--tRNA ligase"/>
    <property type="match status" value="1"/>
</dbReference>
<evidence type="ECO:0000256" key="3">
    <source>
        <dbReference type="ARBA" id="ARBA00011245"/>
    </source>
</evidence>
<evidence type="ECO:0000256" key="1">
    <source>
        <dbReference type="ARBA" id="ARBA00004496"/>
    </source>
</evidence>
<dbReference type="Proteomes" id="UP000245461">
    <property type="component" value="Unassembled WGS sequence"/>
</dbReference>
<keyword evidence="8 11" id="KW-0648">Protein biosynthesis</keyword>
<dbReference type="SUPFAM" id="SSF52374">
    <property type="entry name" value="Nucleotidylyl transferase"/>
    <property type="match status" value="1"/>
</dbReference>
<dbReference type="Pfam" id="PF00750">
    <property type="entry name" value="tRNA-synt_1d"/>
    <property type="match status" value="1"/>
</dbReference>
<keyword evidence="4 11" id="KW-0963">Cytoplasm</keyword>
<dbReference type="Pfam" id="PF05746">
    <property type="entry name" value="DALR_1"/>
    <property type="match status" value="1"/>
</dbReference>
<comment type="subcellular location">
    <subcellularLocation>
        <location evidence="1 11">Cytoplasm</location>
    </subcellularLocation>
</comment>
<dbReference type="SMART" id="SM00836">
    <property type="entry name" value="DALR_1"/>
    <property type="match status" value="1"/>
</dbReference>
<keyword evidence="7 11" id="KW-0067">ATP-binding</keyword>
<dbReference type="EMBL" id="QGLE01000002">
    <property type="protein sequence ID" value="PWR24858.1"/>
    <property type="molecule type" value="Genomic_DNA"/>
</dbReference>
<dbReference type="RefSeq" id="WP_109902721.1">
    <property type="nucleotide sequence ID" value="NZ_QGLE01000002.1"/>
</dbReference>
<dbReference type="NCBIfam" id="TIGR00456">
    <property type="entry name" value="argS"/>
    <property type="match status" value="1"/>
</dbReference>
<evidence type="ECO:0000256" key="6">
    <source>
        <dbReference type="ARBA" id="ARBA00022741"/>
    </source>
</evidence>
<dbReference type="InterPro" id="IPR036695">
    <property type="entry name" value="Arg-tRNA-synth_N_sf"/>
</dbReference>
<evidence type="ECO:0000256" key="10">
    <source>
        <dbReference type="ARBA" id="ARBA00049339"/>
    </source>
</evidence>
<keyword evidence="16" id="KW-1185">Reference proteome</keyword>
<comment type="similarity">
    <text evidence="2 11 12">Belongs to the class-I aminoacyl-tRNA synthetase family.</text>
</comment>
<dbReference type="GO" id="GO:0004814">
    <property type="term" value="F:arginine-tRNA ligase activity"/>
    <property type="evidence" value="ECO:0007669"/>
    <property type="project" value="UniProtKB-UniRule"/>
</dbReference>